<dbReference type="Pfam" id="PF01326">
    <property type="entry name" value="PPDK_N"/>
    <property type="match status" value="2"/>
</dbReference>
<keyword evidence="4" id="KW-1185">Reference proteome</keyword>
<feature type="domain" description="Pyruvate phosphate dikinase AMP/ATP-binding" evidence="2">
    <location>
        <begin position="48"/>
        <end position="197"/>
    </location>
</feature>
<dbReference type="InterPro" id="IPR051549">
    <property type="entry name" value="PEP_Utilizing_Enz"/>
</dbReference>
<dbReference type="Gene3D" id="3.50.30.10">
    <property type="entry name" value="Phosphohistidine domain"/>
    <property type="match status" value="1"/>
</dbReference>
<dbReference type="KEGG" id="dai:Desaci_2406"/>
<dbReference type="Proteomes" id="UP000002892">
    <property type="component" value="Chromosome"/>
</dbReference>
<evidence type="ECO:0000259" key="2">
    <source>
        <dbReference type="Pfam" id="PF01326"/>
    </source>
</evidence>
<proteinExistence type="predicted"/>
<accession>I4D6D4</accession>
<keyword evidence="3" id="KW-0418">Kinase</keyword>
<dbReference type="InterPro" id="IPR036637">
    <property type="entry name" value="Phosphohistidine_dom_sf"/>
</dbReference>
<dbReference type="Pfam" id="PF00391">
    <property type="entry name" value="PEP-utilizers"/>
    <property type="match status" value="1"/>
</dbReference>
<dbReference type="SUPFAM" id="SSF52009">
    <property type="entry name" value="Phosphohistidine domain"/>
    <property type="match status" value="1"/>
</dbReference>
<dbReference type="AlphaFoldDB" id="I4D6D4"/>
<dbReference type="Gene3D" id="3.30.1490.20">
    <property type="entry name" value="ATP-grasp fold, A domain"/>
    <property type="match status" value="1"/>
</dbReference>
<dbReference type="GO" id="GO:0016301">
    <property type="term" value="F:kinase activity"/>
    <property type="evidence" value="ECO:0007669"/>
    <property type="project" value="UniProtKB-KW"/>
</dbReference>
<name>I4D6D4_DESAJ</name>
<dbReference type="eggNOG" id="COG0574">
    <property type="taxonomic scope" value="Bacteria"/>
</dbReference>
<dbReference type="GO" id="GO:0005524">
    <property type="term" value="F:ATP binding"/>
    <property type="evidence" value="ECO:0007669"/>
    <property type="project" value="InterPro"/>
</dbReference>
<dbReference type="EMBL" id="CP003639">
    <property type="protein sequence ID" value="AFM41358.1"/>
    <property type="molecule type" value="Genomic_DNA"/>
</dbReference>
<evidence type="ECO:0000259" key="1">
    <source>
        <dbReference type="Pfam" id="PF00391"/>
    </source>
</evidence>
<gene>
    <name evidence="3" type="ordered locus">Desaci_2406</name>
</gene>
<evidence type="ECO:0000313" key="4">
    <source>
        <dbReference type="Proteomes" id="UP000002892"/>
    </source>
</evidence>
<dbReference type="Gene3D" id="3.30.470.20">
    <property type="entry name" value="ATP-grasp fold, B domain"/>
    <property type="match status" value="2"/>
</dbReference>
<feature type="domain" description="Pyruvate phosphate dikinase AMP/ATP-binding" evidence="2">
    <location>
        <begin position="207"/>
        <end position="250"/>
    </location>
</feature>
<protein>
    <submittedName>
        <fullName evidence="3">Phosphoenolpyruvate synthase/pyruvate phosphate dikinase</fullName>
    </submittedName>
</protein>
<dbReference type="HOGENOM" id="CLU_005950_0_0_9"/>
<dbReference type="InterPro" id="IPR002192">
    <property type="entry name" value="PPDK_AMP/ATP-bd"/>
</dbReference>
<organism evidence="3 4">
    <name type="scientific">Desulfosporosinus acidiphilus (strain DSM 22704 / JCM 16185 / SJ4)</name>
    <dbReference type="NCBI Taxonomy" id="646529"/>
    <lineage>
        <taxon>Bacteria</taxon>
        <taxon>Bacillati</taxon>
        <taxon>Bacillota</taxon>
        <taxon>Clostridia</taxon>
        <taxon>Eubacteriales</taxon>
        <taxon>Desulfitobacteriaceae</taxon>
        <taxon>Desulfosporosinus</taxon>
    </lineage>
</organism>
<feature type="domain" description="PEP-utilising enzyme mobile" evidence="1">
    <location>
        <begin position="709"/>
        <end position="778"/>
    </location>
</feature>
<dbReference type="PANTHER" id="PTHR43615:SF1">
    <property type="entry name" value="PPDK_N DOMAIN-CONTAINING PROTEIN"/>
    <property type="match status" value="1"/>
</dbReference>
<dbReference type="OrthoDB" id="9765468at2"/>
<dbReference type="InterPro" id="IPR008279">
    <property type="entry name" value="PEP-util_enz_mobile_dom"/>
</dbReference>
<dbReference type="STRING" id="646529.Desaci_2406"/>
<dbReference type="RefSeq" id="WP_014827358.1">
    <property type="nucleotide sequence ID" value="NC_018068.1"/>
</dbReference>
<dbReference type="SUPFAM" id="SSF56059">
    <property type="entry name" value="Glutathione synthetase ATP-binding domain-like"/>
    <property type="match status" value="1"/>
</dbReference>
<keyword evidence="3" id="KW-0670">Pyruvate</keyword>
<dbReference type="eggNOG" id="COG3848">
    <property type="taxonomic scope" value="Bacteria"/>
</dbReference>
<dbReference type="PANTHER" id="PTHR43615">
    <property type="entry name" value="PHOSPHOENOLPYRUVATE SYNTHASE-RELATED"/>
    <property type="match status" value="1"/>
</dbReference>
<evidence type="ECO:0000313" key="3">
    <source>
        <dbReference type="EMBL" id="AFM41358.1"/>
    </source>
</evidence>
<sequence>MGNFVKHFNELTPEFYSAAGGKGAMLARMFQGVYPVPEGFVILPSAFNEQGLDNSAWQEIEAYLKDIIKNSGGSAFFAVRSSGLSEDSALASFAGEFETVLNVEADKVRDAIHTVFKSTESERVKVYSSVHGFEERHKIAVVVQLMVPSELSGVLFTADPITGSHTSMAGNYVHGLGEQLVSGEANANPFRLMRPKGKYDGPKEFKQYAEELFRYANNLENDYNGPQDIEWALAKDKLYILQSRPVTSLRTINYDSYEINESLDGDFLWTNNNVGEAIPDVMTPFTWSLIRELDIECQRITGYYLWSGNICGRVYTNVSMLLSIMPQFGLSLNWGKQLIGDVFGNIPNDIEVPLYPFEKVALIKELIQRGKKNVKRIKEAQKNKQYYLDFTQRWCNEVLKQIDDFNSRQQLLDLWLNEIRPYVSKLWNAWLGGASSTTLVTLRKRLIKMVGEEEANRLLSNVRGDHGLESLGPLMGIMEITKGELSREDYMAQYGHRSPHEFEMSIPYPIEDKEYLDKQITEYKKSGVDVEELLQKQQEQFRQAKERFDLRYPAKRKWLEKNLSKIRLTAQDRESLRSEFVKTFRVIRCFMLKLGELTQIDNVFFLYCFEVPDLLRGDDSMLRHLVVRQQNYDLYKTLPVMPQFIRGRFDPFMWAREEDRRIDYFGPRTKRLPCDENPQVIKGFPGAAGKIEGNVRLLESFAETESFLPGEILVTSTTNVGWTPLFPKAAAIITDIGAPLSHAAIVARELGIPAVVGCGTATSRLKTGDRVIVDGGQGLIEILSRK</sequence>
<reference evidence="3 4" key="1">
    <citation type="journal article" date="2012" name="J. Bacteriol.">
        <title>Complete genome sequences of Desulfosporosinus orientis DSM765T, Desulfosporosinus youngiae DSM17734T, Desulfosporosinus meridiei DSM13257T, and Desulfosporosinus acidiphilus DSM22704T.</title>
        <authorList>
            <person name="Pester M."/>
            <person name="Brambilla E."/>
            <person name="Alazard D."/>
            <person name="Rattei T."/>
            <person name="Weinmaier T."/>
            <person name="Han J."/>
            <person name="Lucas S."/>
            <person name="Lapidus A."/>
            <person name="Cheng J.F."/>
            <person name="Goodwin L."/>
            <person name="Pitluck S."/>
            <person name="Peters L."/>
            <person name="Ovchinnikova G."/>
            <person name="Teshima H."/>
            <person name="Detter J.C."/>
            <person name="Han C.S."/>
            <person name="Tapia R."/>
            <person name="Land M.L."/>
            <person name="Hauser L."/>
            <person name="Kyrpides N.C."/>
            <person name="Ivanova N.N."/>
            <person name="Pagani I."/>
            <person name="Huntmann M."/>
            <person name="Wei C.L."/>
            <person name="Davenport K.W."/>
            <person name="Daligault H."/>
            <person name="Chain P.S."/>
            <person name="Chen A."/>
            <person name="Mavromatis K."/>
            <person name="Markowitz V."/>
            <person name="Szeto E."/>
            <person name="Mikhailova N."/>
            <person name="Pati A."/>
            <person name="Wagner M."/>
            <person name="Woyke T."/>
            <person name="Ollivier B."/>
            <person name="Klenk H.P."/>
            <person name="Spring S."/>
            <person name="Loy A."/>
        </authorList>
    </citation>
    <scope>NUCLEOTIDE SEQUENCE [LARGE SCALE GENOMIC DNA]</scope>
    <source>
        <strain evidence="4">DSM 22704 / JCM 16185 / SJ4</strain>
    </source>
</reference>
<keyword evidence="3" id="KW-0808">Transferase</keyword>
<dbReference type="InterPro" id="IPR013815">
    <property type="entry name" value="ATP_grasp_subdomain_1"/>
</dbReference>